<evidence type="ECO:0000313" key="3">
    <source>
        <dbReference type="Proteomes" id="UP001302719"/>
    </source>
</evidence>
<keyword evidence="1" id="KW-0812">Transmembrane</keyword>
<feature type="transmembrane region" description="Helical" evidence="1">
    <location>
        <begin position="20"/>
        <end position="42"/>
    </location>
</feature>
<keyword evidence="1" id="KW-0472">Membrane</keyword>
<gene>
    <name evidence="2" type="ORF">PP769_16670</name>
</gene>
<accession>A0AA96JRX2</accession>
<proteinExistence type="predicted"/>
<sequence length="46" mass="5219">MANHSTPPRNEEFTKNAVEAAIRIGLVVLWVGWCFLILRPFVIPIV</sequence>
<dbReference type="Proteomes" id="UP001302719">
    <property type="component" value="Chromosome"/>
</dbReference>
<dbReference type="KEGG" id="nall:PP769_16670"/>
<evidence type="ECO:0000313" key="2">
    <source>
        <dbReference type="EMBL" id="WNM57583.1"/>
    </source>
</evidence>
<name>A0AA96JRX2_9BACT</name>
<reference evidence="2 3" key="1">
    <citation type="submission" date="2023-01" db="EMBL/GenBank/DDBJ databases">
        <title>Cultivation and genomic characterization of new, ubiquitous marine nitrite-oxidizing bacteria from the Nitrospirales.</title>
        <authorList>
            <person name="Mueller A.J."/>
            <person name="Daebeler A."/>
            <person name="Herbold C.W."/>
            <person name="Kirkegaard R.H."/>
            <person name="Daims H."/>
        </authorList>
    </citation>
    <scope>NUCLEOTIDE SEQUENCE [LARGE SCALE GENOMIC DNA]</scope>
    <source>
        <strain evidence="2 3">VA</strain>
    </source>
</reference>
<dbReference type="RefSeq" id="WP_312642243.1">
    <property type="nucleotide sequence ID" value="NZ_CP116967.1"/>
</dbReference>
<keyword evidence="3" id="KW-1185">Reference proteome</keyword>
<keyword evidence="1" id="KW-1133">Transmembrane helix</keyword>
<protein>
    <submittedName>
        <fullName evidence="2">Uncharacterized protein</fullName>
    </submittedName>
</protein>
<dbReference type="EMBL" id="CP116967">
    <property type="protein sequence ID" value="WNM57583.1"/>
    <property type="molecule type" value="Genomic_DNA"/>
</dbReference>
<organism evidence="2 3">
    <name type="scientific">Candidatus Nitrospira allomarina</name>
    <dbReference type="NCBI Taxonomy" id="3020900"/>
    <lineage>
        <taxon>Bacteria</taxon>
        <taxon>Pseudomonadati</taxon>
        <taxon>Nitrospirota</taxon>
        <taxon>Nitrospiria</taxon>
        <taxon>Nitrospirales</taxon>
        <taxon>Nitrospiraceae</taxon>
        <taxon>Nitrospira</taxon>
    </lineage>
</organism>
<dbReference type="AlphaFoldDB" id="A0AA96JRX2"/>
<evidence type="ECO:0000256" key="1">
    <source>
        <dbReference type="SAM" id="Phobius"/>
    </source>
</evidence>